<dbReference type="Proteomes" id="UP000195569">
    <property type="component" value="Unassembled WGS sequence"/>
</dbReference>
<comment type="caution">
    <text evidence="2">The sequence shown here is derived from an EMBL/GenBank/DDBJ whole genome shotgun (WGS) entry which is preliminary data.</text>
</comment>
<gene>
    <name evidence="2" type="ORF">BN2476_770036</name>
</gene>
<evidence type="ECO:0000313" key="2">
    <source>
        <dbReference type="EMBL" id="SIT50308.1"/>
    </source>
</evidence>
<feature type="region of interest" description="Disordered" evidence="1">
    <location>
        <begin position="43"/>
        <end position="63"/>
    </location>
</feature>
<protein>
    <submittedName>
        <fullName evidence="2">Uncharacterized protein</fullName>
    </submittedName>
</protein>
<keyword evidence="3" id="KW-1185">Reference proteome</keyword>
<proteinExistence type="predicted"/>
<dbReference type="EMBL" id="CYGY02000077">
    <property type="protein sequence ID" value="SIT50308.1"/>
    <property type="molecule type" value="Genomic_DNA"/>
</dbReference>
<name>A0A1N7SSG3_9BURK</name>
<dbReference type="AlphaFoldDB" id="A0A1N7SSG3"/>
<evidence type="ECO:0000256" key="1">
    <source>
        <dbReference type="SAM" id="MobiDB-lite"/>
    </source>
</evidence>
<sequence length="98" mass="11278">MVWATGQCERSEVEQQSGKHNARIRRIVYKLPGINRLALVGHERRPHRSRRAHGVYPAHQSMHKPCQSYDRAVRVSRANPGLRKAYVRTTIERALVIG</sequence>
<organism evidence="2 3">
    <name type="scientific">Paraburkholderia piptadeniae</name>
    <dbReference type="NCBI Taxonomy" id="1701573"/>
    <lineage>
        <taxon>Bacteria</taxon>
        <taxon>Pseudomonadati</taxon>
        <taxon>Pseudomonadota</taxon>
        <taxon>Betaproteobacteria</taxon>
        <taxon>Burkholderiales</taxon>
        <taxon>Burkholderiaceae</taxon>
        <taxon>Paraburkholderia</taxon>
    </lineage>
</organism>
<reference evidence="2" key="1">
    <citation type="submission" date="2016-12" db="EMBL/GenBank/DDBJ databases">
        <authorList>
            <person name="Moulin L."/>
        </authorList>
    </citation>
    <scope>NUCLEOTIDE SEQUENCE [LARGE SCALE GENOMIC DNA]</scope>
    <source>
        <strain evidence="2">STM 7183</strain>
    </source>
</reference>
<feature type="compositionally biased region" description="Basic residues" evidence="1">
    <location>
        <begin position="44"/>
        <end position="53"/>
    </location>
</feature>
<accession>A0A1N7SSG3</accession>
<evidence type="ECO:0000313" key="3">
    <source>
        <dbReference type="Proteomes" id="UP000195569"/>
    </source>
</evidence>